<evidence type="ECO:0000256" key="5">
    <source>
        <dbReference type="ARBA" id="ARBA00023242"/>
    </source>
</evidence>
<proteinExistence type="predicted"/>
<evidence type="ECO:0000256" key="2">
    <source>
        <dbReference type="ARBA" id="ARBA00022723"/>
    </source>
</evidence>
<evidence type="ECO:0000256" key="3">
    <source>
        <dbReference type="ARBA" id="ARBA00023015"/>
    </source>
</evidence>
<feature type="region of interest" description="Disordered" evidence="6">
    <location>
        <begin position="500"/>
        <end position="553"/>
    </location>
</feature>
<dbReference type="InterPro" id="IPR007219">
    <property type="entry name" value="XnlR_reg_dom"/>
</dbReference>
<evidence type="ECO:0000313" key="8">
    <source>
        <dbReference type="EMBL" id="KAL2065607.1"/>
    </source>
</evidence>
<evidence type="ECO:0000256" key="4">
    <source>
        <dbReference type="ARBA" id="ARBA00023163"/>
    </source>
</evidence>
<accession>A0ABR4C7I7</accession>
<dbReference type="PANTHER" id="PTHR47338">
    <property type="entry name" value="ZN(II)2CYS6 TRANSCRIPTION FACTOR (EUROFUNG)-RELATED"/>
    <property type="match status" value="1"/>
</dbReference>
<evidence type="ECO:0000256" key="6">
    <source>
        <dbReference type="SAM" id="MobiDB-lite"/>
    </source>
</evidence>
<dbReference type="PANTHER" id="PTHR47338:SF7">
    <property type="entry name" value="ZN(II)2CYS6 TRANSCRIPTION FACTOR (EUROFUNG)"/>
    <property type="match status" value="1"/>
</dbReference>
<feature type="domain" description="Xylanolytic transcriptional activator regulatory" evidence="7">
    <location>
        <begin position="44"/>
        <end position="248"/>
    </location>
</feature>
<evidence type="ECO:0000256" key="1">
    <source>
        <dbReference type="ARBA" id="ARBA00004123"/>
    </source>
</evidence>
<dbReference type="Pfam" id="PF04082">
    <property type="entry name" value="Fungal_trans"/>
    <property type="match status" value="1"/>
</dbReference>
<reference evidence="8 9" key="1">
    <citation type="journal article" date="2024" name="Commun. Biol.">
        <title>Comparative genomic analysis of thermophilic fungi reveals convergent evolutionary adaptations and gene losses.</title>
        <authorList>
            <person name="Steindorff A.S."/>
            <person name="Aguilar-Pontes M.V."/>
            <person name="Robinson A.J."/>
            <person name="Andreopoulos B."/>
            <person name="LaButti K."/>
            <person name="Kuo A."/>
            <person name="Mondo S."/>
            <person name="Riley R."/>
            <person name="Otillar R."/>
            <person name="Haridas S."/>
            <person name="Lipzen A."/>
            <person name="Grimwood J."/>
            <person name="Schmutz J."/>
            <person name="Clum A."/>
            <person name="Reid I.D."/>
            <person name="Moisan M.C."/>
            <person name="Butler G."/>
            <person name="Nguyen T.T.M."/>
            <person name="Dewar K."/>
            <person name="Conant G."/>
            <person name="Drula E."/>
            <person name="Henrissat B."/>
            <person name="Hansel C."/>
            <person name="Singer S."/>
            <person name="Hutchinson M.I."/>
            <person name="de Vries R.P."/>
            <person name="Natvig D.O."/>
            <person name="Powell A.J."/>
            <person name="Tsang A."/>
            <person name="Grigoriev I.V."/>
        </authorList>
    </citation>
    <scope>NUCLEOTIDE SEQUENCE [LARGE SCALE GENOMIC DNA]</scope>
    <source>
        <strain evidence="8 9">CBS 494.80</strain>
    </source>
</reference>
<evidence type="ECO:0000313" key="9">
    <source>
        <dbReference type="Proteomes" id="UP001595075"/>
    </source>
</evidence>
<name>A0ABR4C7I7_9HELO</name>
<protein>
    <recommendedName>
        <fullName evidence="7">Xylanolytic transcriptional activator regulatory domain-containing protein</fullName>
    </recommendedName>
</protein>
<sequence length="610" mass="69717">MEAATSESRRAPRSSRPGKRPVRCDGNKNGADVGPNKGIVRQHIDAYFEYIYPIPGQSFLHRAIFLQNWSKDAHSPHLLQALCGATGRFLATNDVQHQQAAVWIHEAEEQVLKMISAPSLSVIETLLIIIFDRLTSRKFGKVMALSALVVRFAFAMRLNYTDKKLTFVGQERRRRLMWSMFMSDTLIANGRADFTLVSADRIHLQLPCHERDFSFDIPVETELLKPDPNLNNQSNIGMMGFLIRILEIRVRIQKFTHEMVDRRNITSQARVELDALASEVQYFSATLPPTYLMNERNFFLRAYTPERTTYIMLHVWWNMCYCDLYRFTIPGFHEALPDEILSELPSEFLRQSREQCLTHAVDVSNIFESVLRLGRDIFITDTALAICALQCSRIITSLGPLVYEQMDRAEIVKKSMNCSDILQRHAELYPTSRILRGKIQGIIQSAERDIRRESDELLTGAMEAQPSPGSAIDVNLQLPQRQVYTKHSFLSEIRQMADTHDQDELAPSEVVGQESSPLTTMAERAEPQQSRQPERNDDSATNVTPGNEDRQEFLADATEYDMTWMLGPDFTMGNSEYDVLMDPCLRIHAGIENGPWEGFPGSDQNDTFYF</sequence>
<comment type="subcellular location">
    <subcellularLocation>
        <location evidence="1">Nucleus</location>
    </subcellularLocation>
</comment>
<dbReference type="Proteomes" id="UP001595075">
    <property type="component" value="Unassembled WGS sequence"/>
</dbReference>
<keyword evidence="9" id="KW-1185">Reference proteome</keyword>
<dbReference type="CDD" id="cd12148">
    <property type="entry name" value="fungal_TF_MHR"/>
    <property type="match status" value="1"/>
</dbReference>
<feature type="region of interest" description="Disordered" evidence="6">
    <location>
        <begin position="1"/>
        <end position="36"/>
    </location>
</feature>
<keyword evidence="4" id="KW-0804">Transcription</keyword>
<keyword evidence="5" id="KW-0539">Nucleus</keyword>
<dbReference type="EMBL" id="JAZHXI010000012">
    <property type="protein sequence ID" value="KAL2065607.1"/>
    <property type="molecule type" value="Genomic_DNA"/>
</dbReference>
<feature type="compositionally biased region" description="Basic residues" evidence="6">
    <location>
        <begin position="11"/>
        <end position="21"/>
    </location>
</feature>
<gene>
    <name evidence="8" type="ORF">VTL71DRAFT_3277</name>
</gene>
<comment type="caution">
    <text evidence="8">The sequence shown here is derived from an EMBL/GenBank/DDBJ whole genome shotgun (WGS) entry which is preliminary data.</text>
</comment>
<keyword evidence="3" id="KW-0805">Transcription regulation</keyword>
<evidence type="ECO:0000259" key="7">
    <source>
        <dbReference type="Pfam" id="PF04082"/>
    </source>
</evidence>
<dbReference type="InterPro" id="IPR050815">
    <property type="entry name" value="TF_fung"/>
</dbReference>
<organism evidence="8 9">
    <name type="scientific">Oculimacula yallundae</name>
    <dbReference type="NCBI Taxonomy" id="86028"/>
    <lineage>
        <taxon>Eukaryota</taxon>
        <taxon>Fungi</taxon>
        <taxon>Dikarya</taxon>
        <taxon>Ascomycota</taxon>
        <taxon>Pezizomycotina</taxon>
        <taxon>Leotiomycetes</taxon>
        <taxon>Helotiales</taxon>
        <taxon>Ploettnerulaceae</taxon>
        <taxon>Oculimacula</taxon>
    </lineage>
</organism>
<keyword evidence="2" id="KW-0479">Metal-binding</keyword>